<feature type="compositionally biased region" description="Basic and acidic residues" evidence="2">
    <location>
        <begin position="55"/>
        <end position="64"/>
    </location>
</feature>
<dbReference type="EMBL" id="SOZI01000023">
    <property type="protein sequence ID" value="TNY22594.1"/>
    <property type="molecule type" value="Genomic_DNA"/>
</dbReference>
<feature type="compositionally biased region" description="Low complexity" evidence="2">
    <location>
        <begin position="244"/>
        <end position="290"/>
    </location>
</feature>
<feature type="region of interest" description="Disordered" evidence="2">
    <location>
        <begin position="349"/>
        <end position="387"/>
    </location>
</feature>
<feature type="compositionally biased region" description="Acidic residues" evidence="2">
    <location>
        <begin position="352"/>
        <end position="366"/>
    </location>
</feature>
<evidence type="ECO:0000313" key="3">
    <source>
        <dbReference type="EMBL" id="TNY22594.1"/>
    </source>
</evidence>
<keyword evidence="4" id="KW-1185">Reference proteome</keyword>
<sequence>MPLLPPPPLQFPQRFSNDESEQQPDPPAQAAWPDEDVERDPQRQDPIEWGLKTQGEQHLDRLEARLAQLAADTDPSPRPGIGPSLLSPVLPSSDLSDDDGDHETDTQIEQPEGVAVGDEGDEGRALLSAVGSPSGHDEASRQALYFSDGEDGEVLDGARGSTVEQDRAQDPPLDLAPAVLQRISFRDTVRISGGMRSSSRPHRHNRHAEGVTHPLPLNERTSLLSSQARPISAPSDLLVAVVDPSGGPSRSSSPASRSRRASMSSSLRSGTSFAHLHPSSYPMSSSPTSYGASRSSSPCSSIYAPLQPPSKYSPNPLWVRTTSQQRGLRRTRSGSNLSFQDFLRSGAAYASADDEEDSDDDDDNAEGDAFPTAADEFLDPRGRRFGPSHAEYRDLVEAQRARRERWEARRAAKEAHARAAEAKARRGARFWDRLAGLLALGMVGAGPARAGGMGGTATGNGHGGMGASAGMGPGGGQPGGTGRGRGRSPARPSPLRRGSSARTPSALSVESSAGSTSSLEAQGDDDDGLRPSRRHLRAPVPSRPGRPQPVVKTEVDVRFGPAPARYFRLDWLRYKLAQLVLAAREALRTALVGLERQSGARRREAEYEEV</sequence>
<feature type="compositionally biased region" description="Polar residues" evidence="2">
    <location>
        <begin position="291"/>
        <end position="300"/>
    </location>
</feature>
<comment type="caution">
    <text evidence="3">The sequence shown here is derived from an EMBL/GenBank/DDBJ whole genome shotgun (WGS) entry which is preliminary data.</text>
</comment>
<feature type="compositionally biased region" description="Pro residues" evidence="2">
    <location>
        <begin position="1"/>
        <end position="10"/>
    </location>
</feature>
<feature type="compositionally biased region" description="Gly residues" evidence="2">
    <location>
        <begin position="454"/>
        <end position="483"/>
    </location>
</feature>
<keyword evidence="1" id="KW-0175">Coiled coil</keyword>
<feature type="region of interest" description="Disordered" evidence="2">
    <location>
        <begin position="1"/>
        <end position="217"/>
    </location>
</feature>
<feature type="region of interest" description="Disordered" evidence="2">
    <location>
        <begin position="454"/>
        <end position="551"/>
    </location>
</feature>
<feature type="compositionally biased region" description="Low complexity" evidence="2">
    <location>
        <begin position="79"/>
        <end position="94"/>
    </location>
</feature>
<dbReference type="Proteomes" id="UP000311382">
    <property type="component" value="Unassembled WGS sequence"/>
</dbReference>
<dbReference type="AlphaFoldDB" id="A0A5C5G2M7"/>
<gene>
    <name evidence="3" type="ORF">DMC30DRAFT_391936</name>
</gene>
<evidence type="ECO:0000313" key="4">
    <source>
        <dbReference type="Proteomes" id="UP000311382"/>
    </source>
</evidence>
<name>A0A5C5G2M7_9BASI</name>
<accession>A0A5C5G2M7</accession>
<proteinExistence type="predicted"/>
<organism evidence="3 4">
    <name type="scientific">Rhodotorula diobovata</name>
    <dbReference type="NCBI Taxonomy" id="5288"/>
    <lineage>
        <taxon>Eukaryota</taxon>
        <taxon>Fungi</taxon>
        <taxon>Dikarya</taxon>
        <taxon>Basidiomycota</taxon>
        <taxon>Pucciniomycotina</taxon>
        <taxon>Microbotryomycetes</taxon>
        <taxon>Sporidiobolales</taxon>
        <taxon>Sporidiobolaceae</taxon>
        <taxon>Rhodotorula</taxon>
    </lineage>
</organism>
<feature type="coiled-coil region" evidence="1">
    <location>
        <begin position="389"/>
        <end position="423"/>
    </location>
</feature>
<feature type="compositionally biased region" description="Polar residues" evidence="2">
    <location>
        <begin position="503"/>
        <end position="520"/>
    </location>
</feature>
<dbReference type="OrthoDB" id="2537673at2759"/>
<reference evidence="3 4" key="1">
    <citation type="submission" date="2019-03" db="EMBL/GenBank/DDBJ databases">
        <title>Rhodosporidium diobovatum UCD-FST 08-225 genome sequencing, assembly, and annotation.</title>
        <authorList>
            <person name="Fakankun I.U."/>
            <person name="Fristensky B."/>
            <person name="Levin D.B."/>
        </authorList>
    </citation>
    <scope>NUCLEOTIDE SEQUENCE [LARGE SCALE GENOMIC DNA]</scope>
    <source>
        <strain evidence="3 4">UCD-FST 08-225</strain>
    </source>
</reference>
<protein>
    <submittedName>
        <fullName evidence="3">Uncharacterized protein</fullName>
    </submittedName>
</protein>
<evidence type="ECO:0000256" key="1">
    <source>
        <dbReference type="SAM" id="Coils"/>
    </source>
</evidence>
<feature type="region of interest" description="Disordered" evidence="2">
    <location>
        <begin position="240"/>
        <end position="335"/>
    </location>
</feature>
<feature type="compositionally biased region" description="Low complexity" evidence="2">
    <location>
        <begin position="487"/>
        <end position="502"/>
    </location>
</feature>
<evidence type="ECO:0000256" key="2">
    <source>
        <dbReference type="SAM" id="MobiDB-lite"/>
    </source>
</evidence>